<dbReference type="InterPro" id="IPR039424">
    <property type="entry name" value="SBP_5"/>
</dbReference>
<sequence length="630" mass="66518">MAAPAWRPAGGPRSPVPFPGHRTAAVVSGAALFAGVAGLGAGCGGPDAADASRSGAPTDGGTLRVVGSSDVEHLDPASAESVGARGLDRTFARTLFGTLASNVFAETVPVRPDVAERLPTRANGGISGDALTYTVRLRGDVLWDTAPPRPVTAADFVRGFKRLCNPAAPSAGLGYFTATLRGMDAYCRGYARLGGPGIGAATSGSAADDARAAAALAAYQNAHDIEGIRAADDRTLVFRLVRPASDFLSLLTLGYTAAAPREYDAYVPDGPVFRRHTVSDGPYRITQYRPGTSYLLTRNPAWRPGSDPLRERHVDRIWITLGQDSAEAVQQQLESGSADLAWDQPVPPSALPRLRAAHDPRFAVREAPSTSPYLVFNLRSPNNGHALADRDVRRALAYAVDRSLLVKIVGGPAVARPLHTVIPPGTTGYAPADPFPTPGDSGDPATCRRLLAAAGHPGGLTLRFPFRVNSVHRLIAESLAQDLAGCGVRTVLFPDTGGGFYARTISDPARGAAGHWDIAAPGWTPDWYGANGRSVLLPLLSGRSLGAGSTNYGGYENPQVDALIDRALTATSEARAAELWRRADRIATQDAAILPLLDRAHTVFMSSRVRNARFLPTTAGYDYTRVYLAR</sequence>
<evidence type="ECO:0000256" key="2">
    <source>
        <dbReference type="ARBA" id="ARBA00005695"/>
    </source>
</evidence>
<protein>
    <submittedName>
        <fullName evidence="6">ABC transporter substrate-binding protein</fullName>
    </submittedName>
</protein>
<comment type="similarity">
    <text evidence="2">Belongs to the bacterial solute-binding protein 5 family.</text>
</comment>
<evidence type="ECO:0000313" key="6">
    <source>
        <dbReference type="EMBL" id="RFU43625.1"/>
    </source>
</evidence>
<dbReference type="RefSeq" id="WP_117355481.1">
    <property type="nucleotide sequence ID" value="NZ_QURH01000005.1"/>
</dbReference>
<dbReference type="GO" id="GO:0043190">
    <property type="term" value="C:ATP-binding cassette (ABC) transporter complex"/>
    <property type="evidence" value="ECO:0007669"/>
    <property type="project" value="InterPro"/>
</dbReference>
<feature type="domain" description="Solute-binding protein family 5" evidence="5">
    <location>
        <begin position="111"/>
        <end position="529"/>
    </location>
</feature>
<keyword evidence="3" id="KW-0813">Transport</keyword>
<comment type="subcellular location">
    <subcellularLocation>
        <location evidence="1">Cell envelope</location>
    </subcellularLocation>
</comment>
<dbReference type="GO" id="GO:1904680">
    <property type="term" value="F:peptide transmembrane transporter activity"/>
    <property type="evidence" value="ECO:0007669"/>
    <property type="project" value="TreeGrafter"/>
</dbReference>
<dbReference type="Gene3D" id="3.10.105.10">
    <property type="entry name" value="Dipeptide-binding Protein, Domain 3"/>
    <property type="match status" value="1"/>
</dbReference>
<proteinExistence type="inferred from homology"/>
<evidence type="ECO:0000259" key="5">
    <source>
        <dbReference type="Pfam" id="PF00496"/>
    </source>
</evidence>
<dbReference type="GO" id="GO:0042597">
    <property type="term" value="C:periplasmic space"/>
    <property type="evidence" value="ECO:0007669"/>
    <property type="project" value="UniProtKB-ARBA"/>
</dbReference>
<dbReference type="Pfam" id="PF00496">
    <property type="entry name" value="SBP_bac_5"/>
    <property type="match status" value="1"/>
</dbReference>
<dbReference type="Proteomes" id="UP000261811">
    <property type="component" value="Unassembled WGS sequence"/>
</dbReference>
<keyword evidence="4" id="KW-0732">Signal</keyword>
<dbReference type="PIRSF" id="PIRSF002741">
    <property type="entry name" value="MppA"/>
    <property type="match status" value="1"/>
</dbReference>
<dbReference type="PANTHER" id="PTHR30290:SF10">
    <property type="entry name" value="PERIPLASMIC OLIGOPEPTIDE-BINDING PROTEIN-RELATED"/>
    <property type="match status" value="1"/>
</dbReference>
<name>A0A372JUB9_9ACTN</name>
<dbReference type="SUPFAM" id="SSF53850">
    <property type="entry name" value="Periplasmic binding protein-like II"/>
    <property type="match status" value="1"/>
</dbReference>
<dbReference type="GO" id="GO:0015833">
    <property type="term" value="P:peptide transport"/>
    <property type="evidence" value="ECO:0007669"/>
    <property type="project" value="TreeGrafter"/>
</dbReference>
<dbReference type="InterPro" id="IPR030678">
    <property type="entry name" value="Peptide/Ni-bd"/>
</dbReference>
<dbReference type="CDD" id="cd08506">
    <property type="entry name" value="PBP2_clavulanate_OppA2"/>
    <property type="match status" value="1"/>
</dbReference>
<comment type="caution">
    <text evidence="6">The sequence shown here is derived from an EMBL/GenBank/DDBJ whole genome shotgun (WGS) entry which is preliminary data.</text>
</comment>
<evidence type="ECO:0000256" key="4">
    <source>
        <dbReference type="ARBA" id="ARBA00022729"/>
    </source>
</evidence>
<evidence type="ECO:0000313" key="7">
    <source>
        <dbReference type="Proteomes" id="UP000261811"/>
    </source>
</evidence>
<gene>
    <name evidence="6" type="ORF">DZF91_00135</name>
</gene>
<organism evidence="6 7">
    <name type="scientific">Actinomadura logoneensis</name>
    <dbReference type="NCBI Taxonomy" id="2293572"/>
    <lineage>
        <taxon>Bacteria</taxon>
        <taxon>Bacillati</taxon>
        <taxon>Actinomycetota</taxon>
        <taxon>Actinomycetes</taxon>
        <taxon>Streptosporangiales</taxon>
        <taxon>Thermomonosporaceae</taxon>
        <taxon>Actinomadura</taxon>
    </lineage>
</organism>
<dbReference type="GO" id="GO:0030313">
    <property type="term" value="C:cell envelope"/>
    <property type="evidence" value="ECO:0007669"/>
    <property type="project" value="UniProtKB-SubCell"/>
</dbReference>
<keyword evidence="7" id="KW-1185">Reference proteome</keyword>
<dbReference type="AlphaFoldDB" id="A0A372JUB9"/>
<dbReference type="InterPro" id="IPR000914">
    <property type="entry name" value="SBP_5_dom"/>
</dbReference>
<reference evidence="6 7" key="1">
    <citation type="submission" date="2018-08" db="EMBL/GenBank/DDBJ databases">
        <title>Actinomadura jelena sp. nov., a novel Actinomycete isolated from soil in Chad.</title>
        <authorList>
            <person name="Shi L."/>
        </authorList>
    </citation>
    <scope>NUCLEOTIDE SEQUENCE [LARGE SCALE GENOMIC DNA]</scope>
    <source>
        <strain evidence="6 7">NEAU-G17</strain>
    </source>
</reference>
<dbReference type="PANTHER" id="PTHR30290">
    <property type="entry name" value="PERIPLASMIC BINDING COMPONENT OF ABC TRANSPORTER"/>
    <property type="match status" value="1"/>
</dbReference>
<dbReference type="OrthoDB" id="5240629at2"/>
<dbReference type="EMBL" id="QURH01000005">
    <property type="protein sequence ID" value="RFU43625.1"/>
    <property type="molecule type" value="Genomic_DNA"/>
</dbReference>
<dbReference type="Gene3D" id="3.40.190.10">
    <property type="entry name" value="Periplasmic binding protein-like II"/>
    <property type="match status" value="1"/>
</dbReference>
<evidence type="ECO:0000256" key="1">
    <source>
        <dbReference type="ARBA" id="ARBA00004196"/>
    </source>
</evidence>
<evidence type="ECO:0000256" key="3">
    <source>
        <dbReference type="ARBA" id="ARBA00022448"/>
    </source>
</evidence>
<accession>A0A372JUB9</accession>